<evidence type="ECO:0000313" key="4">
    <source>
        <dbReference type="Proteomes" id="UP000316609"/>
    </source>
</evidence>
<dbReference type="InterPro" id="IPR034660">
    <property type="entry name" value="DinB/YfiT-like"/>
</dbReference>
<evidence type="ECO:0000259" key="2">
    <source>
        <dbReference type="Pfam" id="PF12867"/>
    </source>
</evidence>
<feature type="compositionally biased region" description="Basic and acidic residues" evidence="1">
    <location>
        <begin position="183"/>
        <end position="204"/>
    </location>
</feature>
<organism evidence="3 4">
    <name type="scientific">Eiseniibacteriota bacterium</name>
    <dbReference type="NCBI Taxonomy" id="2212470"/>
    <lineage>
        <taxon>Bacteria</taxon>
        <taxon>Candidatus Eiseniibacteriota</taxon>
    </lineage>
</organism>
<protein>
    <submittedName>
        <fullName evidence="3">DinB family protein</fullName>
    </submittedName>
</protein>
<reference evidence="3 4" key="1">
    <citation type="journal article" date="2019" name="Nat. Microbiol.">
        <title>Mediterranean grassland soil C-N compound turnover is dependent on rainfall and depth, and is mediated by genomically divergent microorganisms.</title>
        <authorList>
            <person name="Diamond S."/>
            <person name="Andeer P.F."/>
            <person name="Li Z."/>
            <person name="Crits-Christoph A."/>
            <person name="Burstein D."/>
            <person name="Anantharaman K."/>
            <person name="Lane K.R."/>
            <person name="Thomas B.C."/>
            <person name="Pan C."/>
            <person name="Northen T.R."/>
            <person name="Banfield J.F."/>
        </authorList>
    </citation>
    <scope>NUCLEOTIDE SEQUENCE [LARGE SCALE GENOMIC DNA]</scope>
    <source>
        <strain evidence="3">WS_8</strain>
    </source>
</reference>
<sequence>MPHPVTKLEIIAALESNAQSIVAFFSSLSDPLALEGDADHWGPAHHLVHLTRANVSVERALRSVTLPLHPTARSRTYAEVRGAAASALAGTSKERLLEMGRTVVIASDAALADIVDAFASTSAELRDAASTWAEDALDRHALAHPLMGELTVREMLLFFIVHERHHLKIVRTRLESQPPTESLGRRDEAGRDRGRDDRRGRDLA</sequence>
<dbReference type="EMBL" id="VBOY01000076">
    <property type="protein sequence ID" value="TMQ65083.1"/>
    <property type="molecule type" value="Genomic_DNA"/>
</dbReference>
<dbReference type="Proteomes" id="UP000316609">
    <property type="component" value="Unassembled WGS sequence"/>
</dbReference>
<evidence type="ECO:0000256" key="1">
    <source>
        <dbReference type="SAM" id="MobiDB-lite"/>
    </source>
</evidence>
<comment type="caution">
    <text evidence="3">The sequence shown here is derived from an EMBL/GenBank/DDBJ whole genome shotgun (WGS) entry which is preliminary data.</text>
</comment>
<accession>A0A538TN90</accession>
<feature type="region of interest" description="Disordered" evidence="1">
    <location>
        <begin position="172"/>
        <end position="204"/>
    </location>
</feature>
<dbReference type="AlphaFoldDB" id="A0A538TN90"/>
<dbReference type="Gene3D" id="1.20.120.450">
    <property type="entry name" value="dinb family like domain"/>
    <property type="match status" value="1"/>
</dbReference>
<feature type="domain" description="DinB-like" evidence="2">
    <location>
        <begin position="14"/>
        <end position="169"/>
    </location>
</feature>
<evidence type="ECO:0000313" key="3">
    <source>
        <dbReference type="EMBL" id="TMQ65083.1"/>
    </source>
</evidence>
<gene>
    <name evidence="3" type="ORF">E6K78_08360</name>
</gene>
<dbReference type="SUPFAM" id="SSF109854">
    <property type="entry name" value="DinB/YfiT-like putative metalloenzymes"/>
    <property type="match status" value="1"/>
</dbReference>
<proteinExistence type="predicted"/>
<dbReference type="InterPro" id="IPR024775">
    <property type="entry name" value="DinB-like"/>
</dbReference>
<name>A0A538TN90_UNCEI</name>
<dbReference type="Pfam" id="PF12867">
    <property type="entry name" value="DinB_2"/>
    <property type="match status" value="1"/>
</dbReference>